<keyword evidence="1" id="KW-0812">Transmembrane</keyword>
<dbReference type="PANTHER" id="PTHR31126:SF72">
    <property type="entry name" value="DUAL SPECIFICITY PROTEIN PHOSPHATASE TPBA"/>
    <property type="match status" value="1"/>
</dbReference>
<feature type="domain" description="Tyrosine specific protein phosphatases" evidence="2">
    <location>
        <begin position="98"/>
        <end position="176"/>
    </location>
</feature>
<dbReference type="Pfam" id="PF03162">
    <property type="entry name" value="Y_phosphatase2"/>
    <property type="match status" value="1"/>
</dbReference>
<evidence type="ECO:0000313" key="3">
    <source>
        <dbReference type="EMBL" id="SFV52450.1"/>
    </source>
</evidence>
<organism evidence="3">
    <name type="scientific">hydrothermal vent metagenome</name>
    <dbReference type="NCBI Taxonomy" id="652676"/>
    <lineage>
        <taxon>unclassified sequences</taxon>
        <taxon>metagenomes</taxon>
        <taxon>ecological metagenomes</taxon>
    </lineage>
</organism>
<evidence type="ECO:0000259" key="2">
    <source>
        <dbReference type="PROSITE" id="PS50056"/>
    </source>
</evidence>
<keyword evidence="1" id="KW-0472">Membrane</keyword>
<dbReference type="InterPro" id="IPR000387">
    <property type="entry name" value="Tyr_Pase_dom"/>
</dbReference>
<dbReference type="GO" id="GO:0016791">
    <property type="term" value="F:phosphatase activity"/>
    <property type="evidence" value="ECO:0007669"/>
    <property type="project" value="TreeGrafter"/>
</dbReference>
<sequence>MILNFKKYLSYFIGILLSIILFLGAYGFIYGNFHQIDSNVYRSGQLFSFNMPYYLKKYKIKTVLNLRKIKPNKSWYQNEKKITDENNITLINYEISARKYLDFNHTSTIVKILKNAQKPILIHCEGGADRTSLVSALYRYAVLHQSKEEAENELSFIYGHVPIIRPKVIAMERSFYNYIEKDKKF</sequence>
<accession>A0A1W1BFW6</accession>
<dbReference type="SUPFAM" id="SSF52799">
    <property type="entry name" value="(Phosphotyrosine protein) phosphatases II"/>
    <property type="match status" value="1"/>
</dbReference>
<dbReference type="InterPro" id="IPR016130">
    <property type="entry name" value="Tyr_Pase_AS"/>
</dbReference>
<dbReference type="Gene3D" id="3.90.190.10">
    <property type="entry name" value="Protein tyrosine phosphatase superfamily"/>
    <property type="match status" value="1"/>
</dbReference>
<protein>
    <recommendedName>
        <fullName evidence="2">Tyrosine specific protein phosphatases domain-containing protein</fullName>
    </recommendedName>
</protein>
<dbReference type="PROSITE" id="PS00383">
    <property type="entry name" value="TYR_PHOSPHATASE_1"/>
    <property type="match status" value="1"/>
</dbReference>
<dbReference type="InterPro" id="IPR004861">
    <property type="entry name" value="Siw14-like"/>
</dbReference>
<dbReference type="InterPro" id="IPR029021">
    <property type="entry name" value="Prot-tyrosine_phosphatase-like"/>
</dbReference>
<evidence type="ECO:0000256" key="1">
    <source>
        <dbReference type="SAM" id="Phobius"/>
    </source>
</evidence>
<gene>
    <name evidence="3" type="ORF">MNB_SV-12-291</name>
</gene>
<dbReference type="EMBL" id="FPHE01000032">
    <property type="protein sequence ID" value="SFV52450.1"/>
    <property type="molecule type" value="Genomic_DNA"/>
</dbReference>
<proteinExistence type="predicted"/>
<feature type="transmembrane region" description="Helical" evidence="1">
    <location>
        <begin position="12"/>
        <end position="33"/>
    </location>
</feature>
<dbReference type="PANTHER" id="PTHR31126">
    <property type="entry name" value="TYROSINE-PROTEIN PHOSPHATASE"/>
    <property type="match status" value="1"/>
</dbReference>
<reference evidence="3" key="1">
    <citation type="submission" date="2016-10" db="EMBL/GenBank/DDBJ databases">
        <authorList>
            <person name="de Groot N.N."/>
        </authorList>
    </citation>
    <scope>NUCLEOTIDE SEQUENCE</scope>
</reference>
<name>A0A1W1BFW6_9ZZZZ</name>
<dbReference type="PROSITE" id="PS50056">
    <property type="entry name" value="TYR_PHOSPHATASE_2"/>
    <property type="match status" value="1"/>
</dbReference>
<keyword evidence="1" id="KW-1133">Transmembrane helix</keyword>
<dbReference type="AlphaFoldDB" id="A0A1W1BFW6"/>